<protein>
    <submittedName>
        <fullName evidence="9">Uncharacterized protein</fullName>
    </submittedName>
</protein>
<feature type="chain" id="PRO_5038835889" evidence="4">
    <location>
        <begin position="24"/>
        <end position="1207"/>
    </location>
</feature>
<evidence type="ECO:0000259" key="8">
    <source>
        <dbReference type="Pfam" id="PF14200"/>
    </source>
</evidence>
<accession>A0A161T4T9</accession>
<dbReference type="SMART" id="SM00640">
    <property type="entry name" value="Glyco_32"/>
    <property type="match status" value="1"/>
</dbReference>
<dbReference type="PANTHER" id="PTHR42800">
    <property type="entry name" value="EXOINULINASE INUD (AFU_ORTHOLOGUE AFUA_5G00480)"/>
    <property type="match status" value="1"/>
</dbReference>
<dbReference type="InterPro" id="IPR000772">
    <property type="entry name" value="Ricin_B_lectin"/>
</dbReference>
<dbReference type="InterPro" id="IPR035992">
    <property type="entry name" value="Ricin_B-like_lectins"/>
</dbReference>
<dbReference type="GO" id="GO:0005987">
    <property type="term" value="P:sucrose catabolic process"/>
    <property type="evidence" value="ECO:0007669"/>
    <property type="project" value="TreeGrafter"/>
</dbReference>
<comment type="similarity">
    <text evidence="1">Belongs to the glycosyl hydrolase 32 family.</text>
</comment>
<evidence type="ECO:0000256" key="2">
    <source>
        <dbReference type="ARBA" id="ARBA00022801"/>
    </source>
</evidence>
<dbReference type="OrthoDB" id="9759709at2"/>
<evidence type="ECO:0000256" key="4">
    <source>
        <dbReference type="SAM" id="SignalP"/>
    </source>
</evidence>
<feature type="domain" description="Glycosyl hydrolase family 32 N-terminal" evidence="5">
    <location>
        <begin position="518"/>
        <end position="831"/>
    </location>
</feature>
<dbReference type="Gene3D" id="2.60.120.560">
    <property type="entry name" value="Exo-inulinase, domain 1"/>
    <property type="match status" value="4"/>
</dbReference>
<keyword evidence="2" id="KW-0378">Hydrolase</keyword>
<evidence type="ECO:0000256" key="1">
    <source>
        <dbReference type="ARBA" id="ARBA00009902"/>
    </source>
</evidence>
<dbReference type="Pfam" id="PF14200">
    <property type="entry name" value="RicinB_lectin_2"/>
    <property type="match status" value="1"/>
</dbReference>
<evidence type="ECO:0000259" key="7">
    <source>
        <dbReference type="Pfam" id="PF08244"/>
    </source>
</evidence>
<reference evidence="10" key="1">
    <citation type="submission" date="2016-01" db="EMBL/GenBank/DDBJ databases">
        <title>Whole genome sequencing of Bhargavaea cecembensis T14.</title>
        <authorList>
            <person name="Hong K.W."/>
        </authorList>
    </citation>
    <scope>NUCLEOTIDE SEQUENCE [LARGE SCALE GENOMIC DNA]</scope>
    <source>
        <strain evidence="10">M19</strain>
    </source>
</reference>
<dbReference type="AlphaFoldDB" id="A0A161T4T9"/>
<organism evidence="9 10">
    <name type="scientific">Rossellomorea marisflavi</name>
    <dbReference type="NCBI Taxonomy" id="189381"/>
    <lineage>
        <taxon>Bacteria</taxon>
        <taxon>Bacillati</taxon>
        <taxon>Bacillota</taxon>
        <taxon>Bacilli</taxon>
        <taxon>Bacillales</taxon>
        <taxon>Bacillaceae</taxon>
        <taxon>Rossellomorea</taxon>
    </lineage>
</organism>
<dbReference type="GO" id="GO:0004575">
    <property type="term" value="F:sucrose alpha-glucosidase activity"/>
    <property type="evidence" value="ECO:0007669"/>
    <property type="project" value="TreeGrafter"/>
</dbReference>
<evidence type="ECO:0000313" key="9">
    <source>
        <dbReference type="EMBL" id="KZE48033.1"/>
    </source>
</evidence>
<dbReference type="Gene3D" id="2.60.40.1080">
    <property type="match status" value="1"/>
</dbReference>
<dbReference type="GO" id="GO:0005737">
    <property type="term" value="C:cytoplasm"/>
    <property type="evidence" value="ECO:0007669"/>
    <property type="project" value="TreeGrafter"/>
</dbReference>
<dbReference type="PROSITE" id="PS50231">
    <property type="entry name" value="RICIN_B_LECTIN"/>
    <property type="match status" value="1"/>
</dbReference>
<proteinExistence type="inferred from homology"/>
<comment type="caution">
    <text evidence="9">The sequence shown here is derived from an EMBL/GenBank/DDBJ whole genome shotgun (WGS) entry which is preliminary data.</text>
</comment>
<dbReference type="InterPro" id="IPR013189">
    <property type="entry name" value="Glyco_hydro_32_C"/>
</dbReference>
<dbReference type="InterPro" id="IPR013148">
    <property type="entry name" value="Glyco_hydro_32_N"/>
</dbReference>
<dbReference type="CDD" id="cd00161">
    <property type="entry name" value="beta-trefoil_Ricin-like"/>
    <property type="match status" value="1"/>
</dbReference>
<dbReference type="Pfam" id="PF00251">
    <property type="entry name" value="Glyco_hydro_32N"/>
    <property type="match status" value="1"/>
</dbReference>
<dbReference type="EMBL" id="LQQY01000019">
    <property type="protein sequence ID" value="KZE48033.1"/>
    <property type="molecule type" value="Genomic_DNA"/>
</dbReference>
<dbReference type="InterPro" id="IPR013320">
    <property type="entry name" value="ConA-like_dom_sf"/>
</dbReference>
<keyword evidence="4" id="KW-0732">Signal</keyword>
<dbReference type="SUPFAM" id="SSF50370">
    <property type="entry name" value="Ricin B-like lectins"/>
    <property type="match status" value="1"/>
</dbReference>
<feature type="domain" description="3-keto-alpha-glucoside-1,2-lyase/3-keto-2-hydroxy-glucal hydratase" evidence="6">
    <location>
        <begin position="348"/>
        <end position="497"/>
    </location>
</feature>
<feature type="domain" description="Glycosyl hydrolase family 32 C-terminal" evidence="7">
    <location>
        <begin position="834"/>
        <end position="987"/>
    </location>
</feature>
<dbReference type="CDD" id="cd18622">
    <property type="entry name" value="GH32_Inu-like"/>
    <property type="match status" value="1"/>
</dbReference>
<evidence type="ECO:0000256" key="3">
    <source>
        <dbReference type="ARBA" id="ARBA00023295"/>
    </source>
</evidence>
<dbReference type="PANTHER" id="PTHR42800:SF1">
    <property type="entry name" value="EXOINULINASE INUD (AFU_ORTHOLOGUE AFUA_5G00480)"/>
    <property type="match status" value="1"/>
</dbReference>
<dbReference type="SUPFAM" id="SSF49899">
    <property type="entry name" value="Concanavalin A-like lectins/glucanases"/>
    <property type="match status" value="1"/>
</dbReference>
<feature type="domain" description="Ricin B lectin" evidence="8">
    <location>
        <begin position="1109"/>
        <end position="1179"/>
    </location>
</feature>
<evidence type="ECO:0000313" key="10">
    <source>
        <dbReference type="Proteomes" id="UP000076510"/>
    </source>
</evidence>
<dbReference type="InterPro" id="IPR010496">
    <property type="entry name" value="AL/BT2_dom"/>
</dbReference>
<dbReference type="Gene3D" id="2.80.10.50">
    <property type="match status" value="1"/>
</dbReference>
<dbReference type="Gene3D" id="2.115.10.20">
    <property type="entry name" value="Glycosyl hydrolase domain, family 43"/>
    <property type="match status" value="1"/>
</dbReference>
<dbReference type="InterPro" id="IPR001362">
    <property type="entry name" value="Glyco_hydro_32"/>
</dbReference>
<dbReference type="Pfam" id="PF08244">
    <property type="entry name" value="Glyco_hydro_32C"/>
    <property type="match status" value="1"/>
</dbReference>
<dbReference type="Pfam" id="PF06439">
    <property type="entry name" value="3keto-disac_hyd"/>
    <property type="match status" value="1"/>
</dbReference>
<gene>
    <name evidence="9" type="ORF">AV649_20105</name>
</gene>
<name>A0A161T4T9_9BACI</name>
<dbReference type="InterPro" id="IPR023296">
    <property type="entry name" value="Glyco_hydro_beta-prop_sf"/>
</dbReference>
<sequence>MRVKNIFRWMGVILMLGSLWTLSGTSGSAAKGDDAIFGYVPLSGDWKQGKKGNVDGEARKKAPALMVSADKKGGYAEYETAITADKSASFILGADERGEGGVEIQFNVKKDSVILMSRSDGEVLKKIKHALRSKKEVSIKVRTDGTTASLWLDGDQVMQGVETGPVHGHHGFLVEKGKAHFRQTTVSEWRANLDGVKIGSKGWALTPGGLKSVKTNQQLLSDTKAEDFSFETRLYLTEPDSSASLIFGIDATGEGGWQVEVDEKRDLIRLVDLKGGKTLQSVSTGIQEDILYHVKIVAESGKVHVFWGEDPGPLLTDEEVGTTEGYLGFAAEKGAVFQDARVSGLEGNLEGWTPDRGEWLPHLQGVMGTSDGEDNAFRMATTVGNDFILEGDVTIQDDSSYGTAGLIFRSDGASGYMLQVDPNLDRIRLLDLKGDRTIGESKRELSPGQTHHVELHVVGASIKVYVDGYEEPAIDVVDPAYSEGRFGLNVYNGSAIFQHVYATPHEEYYSELYRPQYHYTQARGYASDPNGLVYYKGEYHLFHQDGGKWAHAVSTDLVHWKRLPIAIPWNEMGHAWSGSAVIDHDNSSGLFPEQGSGMIAYYTSFNPSKPNGDQKVGLAYSKDEGRSWQFHEGNPIIPNIGEFYDSGGWDFRDPKVVRDEERDQWVMVISGGDHIRFFTSKNLIDWEMIDSFGYGDYVRGGVWECPDFFPLAVDGDEGNQKWVLSISMGANPKTDGSDTEYFIGSFDGKKFVSDHPAGTVLKNEYGKEMYATMSFSDIPKEDGRRISLGWMSNWDYPFAYPTSPWNGQMSIPREWELKTLADGEVRMVQRPIGELKGIRGNKTSFGGISLSPDSKNPLAGTTGIAYEIEADIELLEDDSGFEIGLRESGDQETLVGFEGAGQKMYVDRSRSGEVDFSEKFSTRHEAGMDPADRRVKLRIFVDGSSVEVFAGDGEIAFSNLIFPDGASDSMSLTSTGGNIKVHQFDVYPLDTVWKEANGERLQMDHDRLSLKKGESHTLSVRSDSSSAIHWSSSNPEAVEVRDKGTGEADITMKGSGRSIITAKTKGGKLKGETVVDSREAYTISRGVQGLALESPVENGSTVLMGDPVQRWEFSLRPGGGYSVTAIDSGKVLDASGSMRGDALQVWDDLGYRNQQWEVTPLGDGTFAFNVLNSGRSLGAVDEAHGGGVVLHEVGMEKRRGWRIIGKE</sequence>
<dbReference type="SUPFAM" id="SSF75005">
    <property type="entry name" value="Arabinanase/levansucrase/invertase"/>
    <property type="match status" value="1"/>
</dbReference>
<keyword evidence="3" id="KW-0326">Glycosidase</keyword>
<dbReference type="Proteomes" id="UP000076510">
    <property type="component" value="Unassembled WGS sequence"/>
</dbReference>
<feature type="signal peptide" evidence="4">
    <location>
        <begin position="1"/>
        <end position="23"/>
    </location>
</feature>
<dbReference type="InterPro" id="IPR008964">
    <property type="entry name" value="Invasin/intimin_cell_adhesion"/>
</dbReference>
<evidence type="ECO:0000259" key="6">
    <source>
        <dbReference type="Pfam" id="PF06439"/>
    </source>
</evidence>
<evidence type="ECO:0000259" key="5">
    <source>
        <dbReference type="Pfam" id="PF00251"/>
    </source>
</evidence>
<dbReference type="SUPFAM" id="SSF49373">
    <property type="entry name" value="Invasin/intimin cell-adhesion fragments"/>
    <property type="match status" value="1"/>
</dbReference>